<comment type="caution">
    <text evidence="2">The sequence shown here is derived from an EMBL/GenBank/DDBJ whole genome shotgun (WGS) entry which is preliminary data.</text>
</comment>
<name>A0A7W9U617_9BURK</name>
<dbReference type="Proteomes" id="UP000540787">
    <property type="component" value="Unassembled WGS sequence"/>
</dbReference>
<gene>
    <name evidence="2" type="ORF">HD842_000392</name>
</gene>
<accession>A0A7W9U617</accession>
<evidence type="ECO:0000256" key="1">
    <source>
        <dbReference type="SAM" id="Phobius"/>
    </source>
</evidence>
<reference evidence="2 3" key="1">
    <citation type="submission" date="2020-08" db="EMBL/GenBank/DDBJ databases">
        <title>The Agave Microbiome: Exploring the role of microbial communities in plant adaptations to desert environments.</title>
        <authorList>
            <person name="Partida-Martinez L.P."/>
        </authorList>
    </citation>
    <scope>NUCLEOTIDE SEQUENCE [LARGE SCALE GENOMIC DNA]</scope>
    <source>
        <strain evidence="2 3">AT3.2</strain>
    </source>
</reference>
<sequence length="135" mass="14650">MSMLGVAAVIGVTIATFTTCGVGLAHGTGTWCALPLVWFIGFPLAITNALIVGLPLAFLFCKLRLTRWWQFAVTGFICATPVWMELAEPFTSVRWAQFGLYDSLNCFGSGLAGGLAYWWISQKVGIRRGTDEIAP</sequence>
<feature type="transmembrane region" description="Helical" evidence="1">
    <location>
        <begin position="37"/>
        <end position="61"/>
    </location>
</feature>
<keyword evidence="1" id="KW-0472">Membrane</keyword>
<keyword evidence="3" id="KW-1185">Reference proteome</keyword>
<dbReference type="AlphaFoldDB" id="A0A7W9U617"/>
<keyword evidence="1" id="KW-1133">Transmembrane helix</keyword>
<organism evidence="2 3">
    <name type="scientific">Massilia aurea</name>
    <dbReference type="NCBI Taxonomy" id="373040"/>
    <lineage>
        <taxon>Bacteria</taxon>
        <taxon>Pseudomonadati</taxon>
        <taxon>Pseudomonadota</taxon>
        <taxon>Betaproteobacteria</taxon>
        <taxon>Burkholderiales</taxon>
        <taxon>Oxalobacteraceae</taxon>
        <taxon>Telluria group</taxon>
        <taxon>Massilia</taxon>
    </lineage>
</organism>
<proteinExistence type="predicted"/>
<evidence type="ECO:0000313" key="2">
    <source>
        <dbReference type="EMBL" id="MBB6132281.1"/>
    </source>
</evidence>
<dbReference type="EMBL" id="JACHBX010000001">
    <property type="protein sequence ID" value="MBB6132281.1"/>
    <property type="molecule type" value="Genomic_DNA"/>
</dbReference>
<protein>
    <submittedName>
        <fullName evidence="2">Putative membrane protein YczE</fullName>
    </submittedName>
</protein>
<feature type="transmembrane region" description="Helical" evidence="1">
    <location>
        <begin position="98"/>
        <end position="120"/>
    </location>
</feature>
<dbReference type="RefSeq" id="WP_183550260.1">
    <property type="nucleotide sequence ID" value="NZ_JACHBX010000001.1"/>
</dbReference>
<evidence type="ECO:0000313" key="3">
    <source>
        <dbReference type="Proteomes" id="UP000540787"/>
    </source>
</evidence>
<keyword evidence="1" id="KW-0812">Transmembrane</keyword>
<feature type="transmembrane region" description="Helical" evidence="1">
    <location>
        <begin position="68"/>
        <end position="86"/>
    </location>
</feature>